<accession>A0A8T0A0A2</accession>
<evidence type="ECO:0000313" key="2">
    <source>
        <dbReference type="Proteomes" id="UP000605970"/>
    </source>
</evidence>
<dbReference type="SUPFAM" id="SSF49562">
    <property type="entry name" value="C2 domain (Calcium/lipid-binding domain, CaLB)"/>
    <property type="match status" value="1"/>
</dbReference>
<protein>
    <submittedName>
        <fullName evidence="1">Ras-GAP domain-containing protein</fullName>
    </submittedName>
</protein>
<gene>
    <name evidence="1" type="ORF">Mgra_00001654</name>
</gene>
<dbReference type="EMBL" id="JABEBT010000009">
    <property type="protein sequence ID" value="KAF7638845.1"/>
    <property type="molecule type" value="Genomic_DNA"/>
</dbReference>
<name>A0A8T0A0A2_9BILA</name>
<dbReference type="OrthoDB" id="5572587at2759"/>
<dbReference type="InterPro" id="IPR035892">
    <property type="entry name" value="C2_domain_sf"/>
</dbReference>
<dbReference type="AlphaFoldDB" id="A0A8T0A0A2"/>
<reference evidence="1" key="1">
    <citation type="journal article" date="2020" name="Ecol. Evol.">
        <title>Genome structure and content of the rice root-knot nematode (Meloidogyne graminicola).</title>
        <authorList>
            <person name="Phan N.T."/>
            <person name="Danchin E.G.J."/>
            <person name="Klopp C."/>
            <person name="Perfus-Barbeoch L."/>
            <person name="Kozlowski D.K."/>
            <person name="Koutsovoulos G.D."/>
            <person name="Lopez-Roques C."/>
            <person name="Bouchez O."/>
            <person name="Zahm M."/>
            <person name="Besnard G."/>
            <person name="Bellafiore S."/>
        </authorList>
    </citation>
    <scope>NUCLEOTIDE SEQUENCE</scope>
    <source>
        <strain evidence="1">VN-18</strain>
    </source>
</reference>
<proteinExistence type="predicted"/>
<sequence>MQMLKINFFFLKKNKIFFGEWGSNSIQKMSSLIQQQQNNNNNNYPYKYQQRYNKRNEQFQQHQQQNLISRIENSLSIWILEAKGISPKKKFFCEISLDNIIKARTSTKSMSDGICFWGEHFNFQKLSCHSQQLCIDLIKEPEPYGGNGGKKKKV</sequence>
<comment type="caution">
    <text evidence="1">The sequence shown here is derived from an EMBL/GenBank/DDBJ whole genome shotgun (WGS) entry which is preliminary data.</text>
</comment>
<keyword evidence="2" id="KW-1185">Reference proteome</keyword>
<dbReference type="Proteomes" id="UP000605970">
    <property type="component" value="Unassembled WGS sequence"/>
</dbReference>
<evidence type="ECO:0000313" key="1">
    <source>
        <dbReference type="EMBL" id="KAF7638845.1"/>
    </source>
</evidence>
<organism evidence="1 2">
    <name type="scientific">Meloidogyne graminicola</name>
    <dbReference type="NCBI Taxonomy" id="189291"/>
    <lineage>
        <taxon>Eukaryota</taxon>
        <taxon>Metazoa</taxon>
        <taxon>Ecdysozoa</taxon>
        <taxon>Nematoda</taxon>
        <taxon>Chromadorea</taxon>
        <taxon>Rhabditida</taxon>
        <taxon>Tylenchina</taxon>
        <taxon>Tylenchomorpha</taxon>
        <taxon>Tylenchoidea</taxon>
        <taxon>Meloidogynidae</taxon>
        <taxon>Meloidogyninae</taxon>
        <taxon>Meloidogyne</taxon>
    </lineage>
</organism>